<dbReference type="OrthoDB" id="4170987at2"/>
<keyword evidence="3" id="KW-0808">Transferase</keyword>
<reference evidence="4" key="1">
    <citation type="submission" date="2017-06" db="EMBL/GenBank/DDBJ databases">
        <authorList>
            <person name="Varghese N."/>
            <person name="Submissions S."/>
        </authorList>
    </citation>
    <scope>NUCLEOTIDE SEQUENCE [LARGE SCALE GENOMIC DNA]</scope>
    <source>
        <strain evidence="4">DSM 44485</strain>
    </source>
</reference>
<proteinExistence type="predicted"/>
<protein>
    <submittedName>
        <fullName evidence="3">Anti-sigma regulatory factor (Ser/Thr protein kinase)</fullName>
    </submittedName>
</protein>
<keyword evidence="4" id="KW-1185">Reference proteome</keyword>
<dbReference type="PANTHER" id="PTHR35526:SF3">
    <property type="entry name" value="ANTI-SIGMA-F FACTOR RSBW"/>
    <property type="match status" value="1"/>
</dbReference>
<dbReference type="Proteomes" id="UP000198420">
    <property type="component" value="Unassembled WGS sequence"/>
</dbReference>
<evidence type="ECO:0000259" key="2">
    <source>
        <dbReference type="Pfam" id="PF13581"/>
    </source>
</evidence>
<dbReference type="InterPro" id="IPR036890">
    <property type="entry name" value="HATPase_C_sf"/>
</dbReference>
<keyword evidence="1" id="KW-0723">Serine/threonine-protein kinase</keyword>
<organism evidence="3 4">
    <name type="scientific">Actinomadura mexicana</name>
    <dbReference type="NCBI Taxonomy" id="134959"/>
    <lineage>
        <taxon>Bacteria</taxon>
        <taxon>Bacillati</taxon>
        <taxon>Actinomycetota</taxon>
        <taxon>Actinomycetes</taxon>
        <taxon>Streptosporangiales</taxon>
        <taxon>Thermomonosporaceae</taxon>
        <taxon>Actinomadura</taxon>
    </lineage>
</organism>
<dbReference type="Gene3D" id="3.30.565.10">
    <property type="entry name" value="Histidine kinase-like ATPase, C-terminal domain"/>
    <property type="match status" value="1"/>
</dbReference>
<dbReference type="Pfam" id="PF13581">
    <property type="entry name" value="HATPase_c_2"/>
    <property type="match status" value="1"/>
</dbReference>
<dbReference type="SUPFAM" id="SSF55874">
    <property type="entry name" value="ATPase domain of HSP90 chaperone/DNA topoisomerase II/histidine kinase"/>
    <property type="match status" value="1"/>
</dbReference>
<dbReference type="EMBL" id="FZNP01000001">
    <property type="protein sequence ID" value="SNR25414.1"/>
    <property type="molecule type" value="Genomic_DNA"/>
</dbReference>
<dbReference type="CDD" id="cd16936">
    <property type="entry name" value="HATPase_RsbW-like"/>
    <property type="match status" value="1"/>
</dbReference>
<sequence>MFAYSPTRRREADTAMNASDTWSGAPVLVPAPAPSLEVGIPSAWNHNGKSSGRLIGEIDLAATPPAVRLGRSYVRELVGQHFGADRSELGDLELLTSEAMTNSVLHARPRRDGTITLTVLHVDRYVRVEITDGGAAQGPQPRAVDEALPTGGRGLALMKALATDYGTCRGKSGASTFWFGVGVRDGWRLP</sequence>
<name>A0A238UU87_9ACTN</name>
<evidence type="ECO:0000256" key="1">
    <source>
        <dbReference type="ARBA" id="ARBA00022527"/>
    </source>
</evidence>
<dbReference type="GO" id="GO:0004674">
    <property type="term" value="F:protein serine/threonine kinase activity"/>
    <property type="evidence" value="ECO:0007669"/>
    <property type="project" value="UniProtKB-KW"/>
</dbReference>
<evidence type="ECO:0000313" key="4">
    <source>
        <dbReference type="Proteomes" id="UP000198420"/>
    </source>
</evidence>
<dbReference type="AlphaFoldDB" id="A0A238UU87"/>
<dbReference type="InterPro" id="IPR050267">
    <property type="entry name" value="Anti-sigma-factor_SerPK"/>
</dbReference>
<feature type="domain" description="Histidine kinase/HSP90-like ATPase" evidence="2">
    <location>
        <begin position="61"/>
        <end position="166"/>
    </location>
</feature>
<keyword evidence="3" id="KW-0418">Kinase</keyword>
<evidence type="ECO:0000313" key="3">
    <source>
        <dbReference type="EMBL" id="SNR25414.1"/>
    </source>
</evidence>
<dbReference type="InterPro" id="IPR003594">
    <property type="entry name" value="HATPase_dom"/>
</dbReference>
<gene>
    <name evidence="3" type="ORF">SAMN06265355_101400</name>
</gene>
<dbReference type="PANTHER" id="PTHR35526">
    <property type="entry name" value="ANTI-SIGMA-F FACTOR RSBW-RELATED"/>
    <property type="match status" value="1"/>
</dbReference>
<accession>A0A238UU87</accession>